<dbReference type="SMART" id="SM00487">
    <property type="entry name" value="DEXDc"/>
    <property type="match status" value="1"/>
</dbReference>
<dbReference type="InterPro" id="IPR003607">
    <property type="entry name" value="HD/PDEase_dom"/>
</dbReference>
<keyword evidence="7" id="KW-0067">ATP-binding</keyword>
<dbReference type="GO" id="GO:0005524">
    <property type="term" value="F:ATP binding"/>
    <property type="evidence" value="ECO:0007669"/>
    <property type="project" value="UniProtKB-KW"/>
</dbReference>
<dbReference type="Pfam" id="PF18019">
    <property type="entry name" value="Cas3_HD"/>
    <property type="match status" value="1"/>
</dbReference>
<dbReference type="SUPFAM" id="SSF52540">
    <property type="entry name" value="P-loop containing nucleoside triphosphate hydrolases"/>
    <property type="match status" value="1"/>
</dbReference>
<dbReference type="NCBIfam" id="TIGR01596">
    <property type="entry name" value="cas3_HD"/>
    <property type="match status" value="1"/>
</dbReference>
<comment type="similarity">
    <text evidence="1">In the N-terminal section; belongs to the CRISPR-associated nuclease Cas3-HD family.</text>
</comment>
<accession>C3X8E5</accession>
<name>C3X8E5_OXAFO</name>
<evidence type="ECO:0000256" key="5">
    <source>
        <dbReference type="ARBA" id="ARBA00022801"/>
    </source>
</evidence>
<dbReference type="InterPro" id="IPR027417">
    <property type="entry name" value="P-loop_NTPase"/>
</dbReference>
<dbReference type="PROSITE" id="PS51643">
    <property type="entry name" value="HD_CAS3"/>
    <property type="match status" value="1"/>
</dbReference>
<sequence>MIVTFVSQCEKKALPRTRRVLDAFANRIGNNTWQTVITEDGLIAVKKLLRKTVTKNTAVSCHWIRSRRRSELLWIVGNRQKFNSEGIVPVNSTQKDVFMDITTMKPKQNEFYANTHLQPLALHSFAVGYIARKLLEQAVNDDDYGQLANIAFLAGILHDLGKLELQFQGWVKKGKQKEPDDDGQHIDNSTFSFDKHPRHNEISLFLFNLFENQCKGINNPLKTALQHVIYWHHAKPWRQNDQFTGVVKAYDILLKNISREKIEELAQTTLQLLKRIHHIAQHYDESLNQIEKNLPWSMEFFNTQIEDFCYQKNGTPFPEFKTYMSPDFERLRLNIATNAQHNILRACVISADRLISSLSANDLSDYISQNRLDELLENMQEESTDLSSHLADALTRFPDSERTRKQGEVVRKLAEIDDIAVLAGAAGCGKTKIALEWAKLNNAQKIIWVCPRVQVCQGIFEELTTQYMPEAKIEIFTGEFKYTHSWEKPTPEKDYFSGDIIVTTIDQILGSIVTHTKVNSLLPFMNAHVVFDEYHEYIGMEIFNLLFAELVANKKMRSKGNKNTLLVSATPHYLYLEKVLDIDTTYDAVEMPSFNPSQYKIEFVEFDESDKLNSPFYQAYADNTFIISNTAQTAQLGFIYRQKTEKSVLFHSKFKRSDKKYWFNEVYESFRKNGTRKFDVLRSGPIVQASLNISCDHMVSEMSHPENILQRLGRLDRFGDNTDINVLKIAITDNIKRGKQTDSSARFLAKLHGLRSTKVWYEYLSDKLDDRIFTLPEIYQLYKAFYDDETIRSIISQDLDDALNSSIQLINKKVTEPTRVIKIKTAERKTKISKNSLRGDNRFVQLAQLDVNDFNHPVFINEYAYQPPLNDSNEADNLTESLSFIQNLGLFDFIAQKHGNIDTIHPVKGIPEKKMSARKTVLENYSRDPDYPLYLSYIEDDLNKVGGSSARHSEAVYYAICDKQPVGAIGLKTISTLNPNQTEE</sequence>
<keyword evidence="5 11" id="KW-0378">Hydrolase</keyword>
<dbReference type="AlphaFoldDB" id="C3X8E5"/>
<dbReference type="Gene3D" id="3.40.50.300">
    <property type="entry name" value="P-loop containing nucleotide triphosphate hydrolases"/>
    <property type="match status" value="1"/>
</dbReference>
<dbReference type="Gene3D" id="1.10.3210.30">
    <property type="match status" value="1"/>
</dbReference>
<evidence type="ECO:0000256" key="6">
    <source>
        <dbReference type="ARBA" id="ARBA00022806"/>
    </source>
</evidence>
<evidence type="ECO:0000256" key="2">
    <source>
        <dbReference type="ARBA" id="ARBA00009046"/>
    </source>
</evidence>
<dbReference type="InterPro" id="IPR014001">
    <property type="entry name" value="Helicase_ATP-bd"/>
</dbReference>
<dbReference type="STRING" id="847.BRW83_1748"/>
<dbReference type="InterPro" id="IPR011545">
    <property type="entry name" value="DEAD/DEAH_box_helicase_dom"/>
</dbReference>
<dbReference type="HOGENOM" id="CLU_301249_0_0_4"/>
<reference evidence="11 12" key="1">
    <citation type="submission" date="2009-02" db="EMBL/GenBank/DDBJ databases">
        <title>The Genome Sequence of Oxalobacter formigenes OXCC13.</title>
        <authorList>
            <consortium name="The Broad Institute Genome Sequencing Platform"/>
            <person name="Ward D."/>
            <person name="Young S.K."/>
            <person name="Kodira C.D."/>
            <person name="Zeng Q."/>
            <person name="Koehrsen M."/>
            <person name="Alvarado L."/>
            <person name="Berlin A."/>
            <person name="Borenstein D."/>
            <person name="Chen Z."/>
            <person name="Engels R."/>
            <person name="Freedman E."/>
            <person name="Gellesch M."/>
            <person name="Goldberg J."/>
            <person name="Griggs A."/>
            <person name="Gujja S."/>
            <person name="Heiman D."/>
            <person name="Hepburn T."/>
            <person name="Howarth C."/>
            <person name="Jen D."/>
            <person name="Larson L."/>
            <person name="Lewis B."/>
            <person name="Mehta T."/>
            <person name="Park D."/>
            <person name="Pearson M."/>
            <person name="Roberts A."/>
            <person name="Saif S."/>
            <person name="Shea T."/>
            <person name="Shenoy N."/>
            <person name="Sisk P."/>
            <person name="Stolte C."/>
            <person name="Sykes S."/>
            <person name="Walk T."/>
            <person name="White J."/>
            <person name="Yandava C."/>
            <person name="Allison M.J."/>
            <person name="Lander E."/>
            <person name="Nusbaum C."/>
            <person name="Galagan J."/>
            <person name="Birren B."/>
        </authorList>
    </citation>
    <scope>NUCLEOTIDE SEQUENCE [LARGE SCALE GENOMIC DNA]</scope>
    <source>
        <strain evidence="11 12">OXCC13</strain>
    </source>
</reference>
<proteinExistence type="inferred from homology"/>
<dbReference type="Pfam" id="PF21384">
    <property type="entry name" value="Cas3_I-F_Cas2"/>
    <property type="match status" value="1"/>
</dbReference>
<dbReference type="InterPro" id="IPR048823">
    <property type="entry name" value="Cas3_I-F_Cas2"/>
</dbReference>
<feature type="domain" description="Helicase ATP-binding" evidence="9">
    <location>
        <begin position="411"/>
        <end position="589"/>
    </location>
</feature>
<dbReference type="Pfam" id="PF22590">
    <property type="entry name" value="Cas3-like_C_2"/>
    <property type="match status" value="1"/>
</dbReference>
<organism evidence="11 12">
    <name type="scientific">Oxalobacter formigenes OXCC13</name>
    <dbReference type="NCBI Taxonomy" id="556269"/>
    <lineage>
        <taxon>Bacteria</taxon>
        <taxon>Pseudomonadati</taxon>
        <taxon>Pseudomonadota</taxon>
        <taxon>Betaproteobacteria</taxon>
        <taxon>Burkholderiales</taxon>
        <taxon>Oxalobacteraceae</taxon>
        <taxon>Oxalobacter</taxon>
    </lineage>
</organism>
<dbReference type="Proteomes" id="UP000005089">
    <property type="component" value="Unassembled WGS sequence"/>
</dbReference>
<keyword evidence="4" id="KW-0547">Nucleotide-binding</keyword>
<evidence type="ECO:0000313" key="11">
    <source>
        <dbReference type="EMBL" id="EEO29471.1"/>
    </source>
</evidence>
<dbReference type="SUPFAM" id="SSF109604">
    <property type="entry name" value="HD-domain/PDEase-like"/>
    <property type="match status" value="1"/>
</dbReference>
<dbReference type="GO" id="GO:0003676">
    <property type="term" value="F:nucleic acid binding"/>
    <property type="evidence" value="ECO:0007669"/>
    <property type="project" value="InterPro"/>
</dbReference>
<dbReference type="PROSITE" id="PS51192">
    <property type="entry name" value="HELICASE_ATP_BIND_1"/>
    <property type="match status" value="1"/>
</dbReference>
<protein>
    <submittedName>
        <fullName evidence="11">CRISPR-associated endonuclease Cas3-HD</fullName>
        <ecNumber evidence="11">3.1.-.-</ecNumber>
    </submittedName>
</protein>
<dbReference type="RefSeq" id="WP_005879976.1">
    <property type="nucleotide sequence ID" value="NZ_CP019430.1"/>
</dbReference>
<dbReference type="eggNOG" id="COG1203">
    <property type="taxonomic scope" value="Bacteria"/>
</dbReference>
<comment type="similarity">
    <text evidence="2">In the central section; belongs to the CRISPR-associated helicase Cas3 family.</text>
</comment>
<evidence type="ECO:0000259" key="10">
    <source>
        <dbReference type="PROSITE" id="PS51643"/>
    </source>
</evidence>
<evidence type="ECO:0000259" key="9">
    <source>
        <dbReference type="PROSITE" id="PS51192"/>
    </source>
</evidence>
<evidence type="ECO:0000256" key="8">
    <source>
        <dbReference type="ARBA" id="ARBA00023118"/>
    </source>
</evidence>
<dbReference type="GO" id="GO:0051607">
    <property type="term" value="P:defense response to virus"/>
    <property type="evidence" value="ECO:0007669"/>
    <property type="project" value="UniProtKB-KW"/>
</dbReference>
<dbReference type="InterPro" id="IPR038257">
    <property type="entry name" value="CRISPR-assoc_Cas3_HD_sf"/>
</dbReference>
<dbReference type="GO" id="GO:0004386">
    <property type="term" value="F:helicase activity"/>
    <property type="evidence" value="ECO:0007669"/>
    <property type="project" value="UniProtKB-KW"/>
</dbReference>
<evidence type="ECO:0000256" key="1">
    <source>
        <dbReference type="ARBA" id="ARBA00006847"/>
    </source>
</evidence>
<keyword evidence="11" id="KW-0540">Nuclease</keyword>
<keyword evidence="3" id="KW-0479">Metal-binding</keyword>
<evidence type="ECO:0000313" key="12">
    <source>
        <dbReference type="Proteomes" id="UP000005089"/>
    </source>
</evidence>
<keyword evidence="6" id="KW-0347">Helicase</keyword>
<dbReference type="EC" id="3.1.-.-" evidence="11"/>
<evidence type="ECO:0000256" key="7">
    <source>
        <dbReference type="ARBA" id="ARBA00022840"/>
    </source>
</evidence>
<dbReference type="GO" id="GO:0046872">
    <property type="term" value="F:metal ion binding"/>
    <property type="evidence" value="ECO:0007669"/>
    <property type="project" value="UniProtKB-KW"/>
</dbReference>
<evidence type="ECO:0000256" key="3">
    <source>
        <dbReference type="ARBA" id="ARBA00022723"/>
    </source>
</evidence>
<feature type="domain" description="HD Cas3-type" evidence="10">
    <location>
        <begin position="113"/>
        <end position="354"/>
    </location>
</feature>
<dbReference type="GeneID" id="77135588"/>
<dbReference type="OrthoDB" id="220028at2"/>
<gene>
    <name evidence="11" type="ORF">OFBG_00499</name>
</gene>
<dbReference type="InterPro" id="IPR054712">
    <property type="entry name" value="Cas3-like_dom"/>
</dbReference>
<dbReference type="InterPro" id="IPR006483">
    <property type="entry name" value="CRISPR-assoc_Cas3_HD"/>
</dbReference>
<evidence type="ECO:0000256" key="4">
    <source>
        <dbReference type="ARBA" id="ARBA00022741"/>
    </source>
</evidence>
<dbReference type="Pfam" id="PF00270">
    <property type="entry name" value="DEAD"/>
    <property type="match status" value="1"/>
</dbReference>
<keyword evidence="11" id="KW-0255">Endonuclease</keyword>
<dbReference type="SMART" id="SM00471">
    <property type="entry name" value="HDc"/>
    <property type="match status" value="1"/>
</dbReference>
<dbReference type="EMBL" id="GG658170">
    <property type="protein sequence ID" value="EEO29471.1"/>
    <property type="molecule type" value="Genomic_DNA"/>
</dbReference>
<keyword evidence="12" id="KW-1185">Reference proteome</keyword>
<keyword evidence="8" id="KW-0051">Antiviral defense</keyword>
<dbReference type="GO" id="GO:0004519">
    <property type="term" value="F:endonuclease activity"/>
    <property type="evidence" value="ECO:0007669"/>
    <property type="project" value="UniProtKB-KW"/>
</dbReference>
<dbReference type="GO" id="GO:0016787">
    <property type="term" value="F:hydrolase activity"/>
    <property type="evidence" value="ECO:0007669"/>
    <property type="project" value="UniProtKB-KW"/>
</dbReference>